<proteinExistence type="predicted"/>
<evidence type="ECO:0000313" key="1">
    <source>
        <dbReference type="EMBL" id="CAB5162672.1"/>
    </source>
</evidence>
<dbReference type="EMBL" id="LR798201">
    <property type="protein sequence ID" value="CAB5162672.1"/>
    <property type="molecule type" value="Genomic_DNA"/>
</dbReference>
<reference evidence="1" key="1">
    <citation type="submission" date="2020-05" db="EMBL/GenBank/DDBJ databases">
        <authorList>
            <person name="Chiriac C."/>
            <person name="Salcher M."/>
            <person name="Ghai R."/>
            <person name="Kavagutti S V."/>
        </authorList>
    </citation>
    <scope>NUCLEOTIDE SEQUENCE</scope>
</reference>
<gene>
    <name evidence="1" type="ORF">UFOVP151_44</name>
</gene>
<organism evidence="1">
    <name type="scientific">uncultured Caudovirales phage</name>
    <dbReference type="NCBI Taxonomy" id="2100421"/>
    <lineage>
        <taxon>Viruses</taxon>
        <taxon>Duplodnaviria</taxon>
        <taxon>Heunggongvirae</taxon>
        <taxon>Uroviricota</taxon>
        <taxon>Caudoviricetes</taxon>
        <taxon>Peduoviridae</taxon>
        <taxon>Maltschvirus</taxon>
        <taxon>Maltschvirus maltsch</taxon>
    </lineage>
</organism>
<name>A0A6J7W877_9CAUD</name>
<accession>A0A6J7W877</accession>
<sequence>MGISPSAFMAVQGAGAITSAAGAWSAANGQKIALGSQADQADTQAVISGIQGKMAMNNGETSARTAEINSGGAARISLLNASTTSAMALMNAQSVSQVAELNARMAEDNAQNSLRQGERAQQNLDLKAAQVKSTQRATMAANGIDLGSATPLNILTSTDVMHASDANAIASNAIRAAFGYRTQEQNYQNQATLATATGEAQSGMALANGETTALMTRTAGETSARTSRTQGSVAKLSADGQAIGFRANASGLRFGASAINPVAAAGTSLLNSASSVATNYYMANKLGMFDTPSARDTTLNWGKSSLSFTYGMDSGFKMPGATGTF</sequence>
<protein>
    <submittedName>
        <fullName evidence="1">Uncharacterized protein</fullName>
    </submittedName>
</protein>